<evidence type="ECO:0000256" key="2">
    <source>
        <dbReference type="ARBA" id="ARBA00022723"/>
    </source>
</evidence>
<sequence length="187" mass="21510">MLLGKGCDVFGHATHEIGHALGLHHAQNRYDRNEHIEIIQKNIPKTHEQEFELAQPSLYATYGLPYDYGSIMHYGSNRDKPQLVLTKPNYWGTMGRCDRFSTQCKNGGFKHPRDCNRCICPSGYGGRLCDELPEGLGEIMNAISDWRKFSMTQQHYLDNDLDYMMSTFWIKVSEDNFCIIIATYFAS</sequence>
<dbReference type="InterPro" id="IPR001506">
    <property type="entry name" value="Peptidase_M12A"/>
</dbReference>
<evidence type="ECO:0000256" key="3">
    <source>
        <dbReference type="ARBA" id="ARBA00022801"/>
    </source>
</evidence>
<gene>
    <name evidence="9" type="ORF">ANCDUO_19940</name>
</gene>
<feature type="domain" description="Peptidase M12A" evidence="8">
    <location>
        <begin position="1"/>
        <end position="116"/>
    </location>
</feature>
<keyword evidence="2 6" id="KW-0479">Metal-binding</keyword>
<keyword evidence="1 6" id="KW-0645">Protease</keyword>
<dbReference type="Proteomes" id="UP000054047">
    <property type="component" value="Unassembled WGS sequence"/>
</dbReference>
<feature type="binding site" evidence="6">
    <location>
        <position position="15"/>
    </location>
    <ligand>
        <name>Zn(2+)</name>
        <dbReference type="ChEBI" id="CHEBI:29105"/>
        <note>catalytic</note>
    </ligand>
</feature>
<evidence type="ECO:0000256" key="4">
    <source>
        <dbReference type="ARBA" id="ARBA00022833"/>
    </source>
</evidence>
<feature type="binding site" evidence="6">
    <location>
        <position position="19"/>
    </location>
    <ligand>
        <name>Zn(2+)</name>
        <dbReference type="ChEBI" id="CHEBI:29105"/>
        <note>catalytic</note>
    </ligand>
</feature>
<dbReference type="PROSITE" id="PS01186">
    <property type="entry name" value="EGF_2"/>
    <property type="match status" value="1"/>
</dbReference>
<dbReference type="Pfam" id="PF01400">
    <property type="entry name" value="Astacin"/>
    <property type="match status" value="1"/>
</dbReference>
<dbReference type="PANTHER" id="PTHR10127">
    <property type="entry name" value="DISCOIDIN, CUB, EGF, LAMININ , AND ZINC METALLOPROTEASE DOMAIN CONTAINING"/>
    <property type="match status" value="1"/>
</dbReference>
<evidence type="ECO:0000256" key="1">
    <source>
        <dbReference type="ARBA" id="ARBA00022670"/>
    </source>
</evidence>
<dbReference type="AlphaFoldDB" id="A0A0C2FTH9"/>
<evidence type="ECO:0000313" key="10">
    <source>
        <dbReference type="Proteomes" id="UP000054047"/>
    </source>
</evidence>
<evidence type="ECO:0000259" key="8">
    <source>
        <dbReference type="PROSITE" id="PS51864"/>
    </source>
</evidence>
<keyword evidence="5 6" id="KW-0482">Metalloprotease</keyword>
<organism evidence="9 10">
    <name type="scientific">Ancylostoma duodenale</name>
    <dbReference type="NCBI Taxonomy" id="51022"/>
    <lineage>
        <taxon>Eukaryota</taxon>
        <taxon>Metazoa</taxon>
        <taxon>Ecdysozoa</taxon>
        <taxon>Nematoda</taxon>
        <taxon>Chromadorea</taxon>
        <taxon>Rhabditida</taxon>
        <taxon>Rhabditina</taxon>
        <taxon>Rhabditomorpha</taxon>
        <taxon>Strongyloidea</taxon>
        <taxon>Ancylostomatidae</taxon>
        <taxon>Ancylostomatinae</taxon>
        <taxon>Ancylostoma</taxon>
    </lineage>
</organism>
<dbReference type="PRINTS" id="PR00480">
    <property type="entry name" value="ASTACIN"/>
</dbReference>
<dbReference type="PROSITE" id="PS00022">
    <property type="entry name" value="EGF_1"/>
    <property type="match status" value="1"/>
</dbReference>
<evidence type="ECO:0000256" key="5">
    <source>
        <dbReference type="ARBA" id="ARBA00023049"/>
    </source>
</evidence>
<dbReference type="InterPro" id="IPR024079">
    <property type="entry name" value="MetalloPept_cat_dom_sf"/>
</dbReference>
<reference evidence="9 10" key="1">
    <citation type="submission" date="2013-12" db="EMBL/GenBank/DDBJ databases">
        <title>Draft genome of the parsitic nematode Ancylostoma duodenale.</title>
        <authorList>
            <person name="Mitreva M."/>
        </authorList>
    </citation>
    <scope>NUCLEOTIDE SEQUENCE [LARGE SCALE GENOMIC DNA]</scope>
    <source>
        <strain evidence="9 10">Zhejiang</strain>
    </source>
</reference>
<protein>
    <recommendedName>
        <fullName evidence="7">Metalloendopeptidase</fullName>
        <ecNumber evidence="7">3.4.24.-</ecNumber>
    </recommendedName>
</protein>
<dbReference type="GO" id="GO:0008270">
    <property type="term" value="F:zinc ion binding"/>
    <property type="evidence" value="ECO:0007669"/>
    <property type="project" value="UniProtKB-UniRule"/>
</dbReference>
<evidence type="ECO:0000256" key="6">
    <source>
        <dbReference type="PROSITE-ProRule" id="PRU01211"/>
    </source>
</evidence>
<comment type="cofactor">
    <cofactor evidence="6 7">
        <name>Zn(2+)</name>
        <dbReference type="ChEBI" id="CHEBI:29105"/>
    </cofactor>
    <text evidence="6 7">Binds 1 zinc ion per subunit.</text>
</comment>
<feature type="active site" evidence="6">
    <location>
        <position position="16"/>
    </location>
</feature>
<dbReference type="GO" id="GO:0004222">
    <property type="term" value="F:metalloendopeptidase activity"/>
    <property type="evidence" value="ECO:0007669"/>
    <property type="project" value="UniProtKB-UniRule"/>
</dbReference>
<comment type="caution">
    <text evidence="6">Lacks conserved residue(s) required for the propagation of feature annotation.</text>
</comment>
<dbReference type="EC" id="3.4.24.-" evidence="7"/>
<dbReference type="Gene3D" id="3.40.390.10">
    <property type="entry name" value="Collagenase (Catalytic Domain)"/>
    <property type="match status" value="1"/>
</dbReference>
<accession>A0A0C2FTH9</accession>
<name>A0A0C2FTH9_9BILA</name>
<feature type="binding site" evidence="6">
    <location>
        <position position="25"/>
    </location>
    <ligand>
        <name>Zn(2+)</name>
        <dbReference type="ChEBI" id="CHEBI:29105"/>
        <note>catalytic</note>
    </ligand>
</feature>
<keyword evidence="10" id="KW-1185">Reference proteome</keyword>
<dbReference type="InterPro" id="IPR000742">
    <property type="entry name" value="EGF"/>
</dbReference>
<proteinExistence type="predicted"/>
<dbReference type="PANTHER" id="PTHR10127:SF780">
    <property type="entry name" value="METALLOENDOPEPTIDASE"/>
    <property type="match status" value="1"/>
</dbReference>
<keyword evidence="4 6" id="KW-0862">Zinc</keyword>
<keyword evidence="3 6" id="KW-0378">Hydrolase</keyword>
<dbReference type="GO" id="GO:0006508">
    <property type="term" value="P:proteolysis"/>
    <property type="evidence" value="ECO:0007669"/>
    <property type="project" value="UniProtKB-KW"/>
</dbReference>
<evidence type="ECO:0000313" key="9">
    <source>
        <dbReference type="EMBL" id="KIH49984.1"/>
    </source>
</evidence>
<dbReference type="OrthoDB" id="291007at2759"/>
<dbReference type="SUPFAM" id="SSF55486">
    <property type="entry name" value="Metalloproteases ('zincins'), catalytic domain"/>
    <property type="match status" value="1"/>
</dbReference>
<dbReference type="EMBL" id="KN751205">
    <property type="protein sequence ID" value="KIH49984.1"/>
    <property type="molecule type" value="Genomic_DNA"/>
</dbReference>
<evidence type="ECO:0000256" key="7">
    <source>
        <dbReference type="RuleBase" id="RU361183"/>
    </source>
</evidence>
<dbReference type="PROSITE" id="PS51864">
    <property type="entry name" value="ASTACIN"/>
    <property type="match status" value="1"/>
</dbReference>